<proteinExistence type="inferred from homology"/>
<dbReference type="KEGG" id="xbc:ELE36_09295"/>
<dbReference type="PIRSF" id="PIRSF005427">
    <property type="entry name" value="RseB"/>
    <property type="match status" value="1"/>
</dbReference>
<evidence type="ECO:0000313" key="9">
    <source>
        <dbReference type="Proteomes" id="UP000291562"/>
    </source>
</evidence>
<dbReference type="GO" id="GO:0030288">
    <property type="term" value="C:outer membrane-bounded periplasmic space"/>
    <property type="evidence" value="ECO:0007669"/>
    <property type="project" value="TreeGrafter"/>
</dbReference>
<dbReference type="OrthoDB" id="7067274at2"/>
<accession>A0A411HJ40</accession>
<organism evidence="8 9">
    <name type="scientific">Pseudolysobacter antarcticus</name>
    <dbReference type="NCBI Taxonomy" id="2511995"/>
    <lineage>
        <taxon>Bacteria</taxon>
        <taxon>Pseudomonadati</taxon>
        <taxon>Pseudomonadota</taxon>
        <taxon>Gammaproteobacteria</taxon>
        <taxon>Lysobacterales</taxon>
        <taxon>Rhodanobacteraceae</taxon>
        <taxon>Pseudolysobacter</taxon>
    </lineage>
</organism>
<dbReference type="InterPro" id="IPR038484">
    <property type="entry name" value="MucB/RseB_C_sf"/>
</dbReference>
<evidence type="ECO:0000256" key="2">
    <source>
        <dbReference type="ARBA" id="ARBA00008150"/>
    </source>
</evidence>
<keyword evidence="9" id="KW-1185">Reference proteome</keyword>
<comment type="similarity">
    <text evidence="2">Belongs to the RseB family.</text>
</comment>
<dbReference type="PANTHER" id="PTHR38782">
    <property type="match status" value="1"/>
</dbReference>
<gene>
    <name evidence="8" type="ORF">ELE36_09295</name>
</gene>
<dbReference type="Pfam" id="PF17188">
    <property type="entry name" value="MucB_RseB_C"/>
    <property type="match status" value="1"/>
</dbReference>
<dbReference type="EMBL" id="CP035704">
    <property type="protein sequence ID" value="QBB70542.1"/>
    <property type="molecule type" value="Genomic_DNA"/>
</dbReference>
<dbReference type="PANTHER" id="PTHR38782:SF1">
    <property type="entry name" value="SIGMA-E FACTOR REGULATORY PROTEIN RSEB"/>
    <property type="match status" value="1"/>
</dbReference>
<dbReference type="Gene3D" id="2.50.20.10">
    <property type="entry name" value="Lipoprotein localisation LolA/LolB/LppX"/>
    <property type="match status" value="1"/>
</dbReference>
<evidence type="ECO:0000313" key="8">
    <source>
        <dbReference type="EMBL" id="QBB70542.1"/>
    </source>
</evidence>
<dbReference type="Proteomes" id="UP000291562">
    <property type="component" value="Chromosome"/>
</dbReference>
<protein>
    <recommendedName>
        <fullName evidence="10">Sigma-E factor regulatory protein RseB</fullName>
    </recommendedName>
</protein>
<reference evidence="8 9" key="1">
    <citation type="submission" date="2019-01" db="EMBL/GenBank/DDBJ databases">
        <title>Pseudolysobacter antarctica gen. nov., sp. nov., isolated from Fildes Peninsula, Antarctica.</title>
        <authorList>
            <person name="Wei Z."/>
            <person name="Peng F."/>
        </authorList>
    </citation>
    <scope>NUCLEOTIDE SEQUENCE [LARGE SCALE GENOMIC DNA]</scope>
    <source>
        <strain evidence="8 9">AQ6-296</strain>
    </source>
</reference>
<dbReference type="CDD" id="cd16327">
    <property type="entry name" value="RseB"/>
    <property type="match status" value="1"/>
</dbReference>
<evidence type="ECO:0000256" key="3">
    <source>
        <dbReference type="ARBA" id="ARBA00022729"/>
    </source>
</evidence>
<feature type="domain" description="MucB/RseB C-terminal" evidence="7">
    <location>
        <begin position="223"/>
        <end position="316"/>
    </location>
</feature>
<keyword evidence="4" id="KW-0574">Periplasm</keyword>
<feature type="domain" description="MucB/RseB N-terminal" evidence="6">
    <location>
        <begin position="29"/>
        <end position="201"/>
    </location>
</feature>
<dbReference type="AlphaFoldDB" id="A0A411HJ40"/>
<evidence type="ECO:0000256" key="5">
    <source>
        <dbReference type="SAM" id="SignalP"/>
    </source>
</evidence>
<evidence type="ECO:0000259" key="7">
    <source>
        <dbReference type="Pfam" id="PF17188"/>
    </source>
</evidence>
<sequence length="325" mass="35345">MMPGAIRCGCGILLLALVATSSRADETADPQQLLAQMASAMRDLDYDGSFIYEHDGRVDTLRVFHAGGVDERERLISLNGARREVVRNSRSITSVQPNQLPTVFGAESNRRLVPLVPEARAEGLQENYTLRLIGEDRIAGFSAQVIDVQATDKYRYSYRLWLEKNSHLLLRSMLLDADQHSLQQLMFVALNIGGHVNETDLALSEVPARTIAAQAQEVLLTTPSEWKLGELPAGFSMSARRGPADATNNAEHWLLSDGVANVSVYLEPANTAPGVLTQGKISRGVLNVFVRNLNGYQVTALGEVPPATVEKIADALTHAAPAVAH</sequence>
<evidence type="ECO:0008006" key="10">
    <source>
        <dbReference type="Google" id="ProtNLM"/>
    </source>
</evidence>
<name>A0A411HJ40_9GAMM</name>
<dbReference type="GO" id="GO:0045152">
    <property type="term" value="F:antisigma factor binding"/>
    <property type="evidence" value="ECO:0007669"/>
    <property type="project" value="TreeGrafter"/>
</dbReference>
<keyword evidence="3 5" id="KW-0732">Signal</keyword>
<comment type="subcellular location">
    <subcellularLocation>
        <location evidence="1">Periplasm</location>
    </subcellularLocation>
</comment>
<dbReference type="InterPro" id="IPR033436">
    <property type="entry name" value="MucB/RseB_C"/>
</dbReference>
<feature type="signal peptide" evidence="5">
    <location>
        <begin position="1"/>
        <end position="24"/>
    </location>
</feature>
<dbReference type="InterPro" id="IPR033434">
    <property type="entry name" value="MucB/RseB_N"/>
</dbReference>
<evidence type="ECO:0000259" key="6">
    <source>
        <dbReference type="Pfam" id="PF03888"/>
    </source>
</evidence>
<evidence type="ECO:0000256" key="1">
    <source>
        <dbReference type="ARBA" id="ARBA00004418"/>
    </source>
</evidence>
<dbReference type="GO" id="GO:0032885">
    <property type="term" value="P:regulation of polysaccharide biosynthetic process"/>
    <property type="evidence" value="ECO:0007669"/>
    <property type="project" value="TreeGrafter"/>
</dbReference>
<dbReference type="Gene3D" id="3.30.200.100">
    <property type="entry name" value="MucB/RseB, C-terminal domain"/>
    <property type="match status" value="1"/>
</dbReference>
<evidence type="ECO:0000256" key="4">
    <source>
        <dbReference type="ARBA" id="ARBA00022764"/>
    </source>
</evidence>
<feature type="chain" id="PRO_5019583342" description="Sigma-E factor regulatory protein RseB" evidence="5">
    <location>
        <begin position="25"/>
        <end position="325"/>
    </location>
</feature>
<dbReference type="InterPro" id="IPR005588">
    <property type="entry name" value="MucB_RseB"/>
</dbReference>
<dbReference type="Pfam" id="PF03888">
    <property type="entry name" value="MucB_RseB"/>
    <property type="match status" value="1"/>
</dbReference>